<protein>
    <recommendedName>
        <fullName evidence="3">Transcription factor Iwr1 domain-containing protein</fullName>
    </recommendedName>
</protein>
<evidence type="ECO:0000256" key="2">
    <source>
        <dbReference type="SAM" id="MobiDB-lite"/>
    </source>
</evidence>
<dbReference type="Pfam" id="PF08574">
    <property type="entry name" value="Iwr1"/>
    <property type="match status" value="1"/>
</dbReference>
<geneLocation type="mitochondrion" evidence="5"/>
<accession>A0A0G4IJP3</accession>
<reference evidence="5 7" key="2">
    <citation type="submission" date="2018-03" db="EMBL/GenBank/DDBJ databases">
        <authorList>
            <person name="Fogelqvist J."/>
        </authorList>
    </citation>
    <scope>NUCLEOTIDE SEQUENCE [LARGE SCALE GENOMIC DNA]</scope>
</reference>
<dbReference type="EMBL" id="OVEO01000019">
    <property type="protein sequence ID" value="SPR01778.1"/>
    <property type="molecule type" value="Genomic_DNA"/>
</dbReference>
<gene>
    <name evidence="4" type="ORF">PBRA_009656</name>
    <name evidence="5" type="ORF">PLBR_LOCUS8993</name>
</gene>
<evidence type="ECO:0000259" key="3">
    <source>
        <dbReference type="Pfam" id="PF08574"/>
    </source>
</evidence>
<evidence type="ECO:0000313" key="5">
    <source>
        <dbReference type="EMBL" id="SPR01778.1"/>
    </source>
</evidence>
<feature type="region of interest" description="Disordered" evidence="2">
    <location>
        <begin position="169"/>
        <end position="220"/>
    </location>
</feature>
<keyword evidence="6" id="KW-1185">Reference proteome</keyword>
<keyword evidence="5" id="KW-0496">Mitochondrion</keyword>
<dbReference type="AlphaFoldDB" id="A0A0G4IJP3"/>
<name>A0A0G4IJP3_PLABS</name>
<evidence type="ECO:0000256" key="1">
    <source>
        <dbReference type="ARBA" id="ARBA00010218"/>
    </source>
</evidence>
<reference evidence="4 6" key="1">
    <citation type="submission" date="2015-02" db="EMBL/GenBank/DDBJ databases">
        <authorList>
            <person name="Chooi Y.-H."/>
        </authorList>
    </citation>
    <scope>NUCLEOTIDE SEQUENCE [LARGE SCALE GENOMIC DNA]</scope>
    <source>
        <strain evidence="4">E3</strain>
    </source>
</reference>
<feature type="compositionally biased region" description="Acidic residues" evidence="2">
    <location>
        <begin position="169"/>
        <end position="179"/>
    </location>
</feature>
<evidence type="ECO:0000313" key="7">
    <source>
        <dbReference type="Proteomes" id="UP000290189"/>
    </source>
</evidence>
<dbReference type="Proteomes" id="UP000039324">
    <property type="component" value="Unassembled WGS sequence"/>
</dbReference>
<proteinExistence type="inferred from homology"/>
<comment type="similarity">
    <text evidence="1">Belongs to the IWR1/SLC7A6OS family.</text>
</comment>
<dbReference type="InterPro" id="IPR013883">
    <property type="entry name" value="TF_Iwr1_dom"/>
</dbReference>
<feature type="compositionally biased region" description="Acidic residues" evidence="2">
    <location>
        <begin position="190"/>
        <end position="220"/>
    </location>
</feature>
<feature type="domain" description="Transcription factor Iwr1" evidence="3">
    <location>
        <begin position="129"/>
        <end position="193"/>
    </location>
</feature>
<dbReference type="Proteomes" id="UP000290189">
    <property type="component" value="Unassembled WGS sequence"/>
</dbReference>
<evidence type="ECO:0000313" key="4">
    <source>
        <dbReference type="EMBL" id="CEO95389.1"/>
    </source>
</evidence>
<sequence>MSGGQAPIVVVRVKRPRLCLPVDDLVVNAPSAKRATTASLSSRFTGLVVASDPSSSAKLFRRIETCNNEQLLDASFQERLRDSNGRYDASAHFRYIDVDPLAPGRSGSTNYERLMEKYRADIGDVKDADEFVWDVFVCEGAASAAQINNSALISIDDDAEPLIFEADTDEEANWDDEDSNASNNPNMSYPEEDTESDDDGVGSDIYDENSLDDLDDYDQS</sequence>
<evidence type="ECO:0000313" key="6">
    <source>
        <dbReference type="Proteomes" id="UP000039324"/>
    </source>
</evidence>
<organism evidence="4 6">
    <name type="scientific">Plasmodiophora brassicae</name>
    <name type="common">Clubroot disease agent</name>
    <dbReference type="NCBI Taxonomy" id="37360"/>
    <lineage>
        <taxon>Eukaryota</taxon>
        <taxon>Sar</taxon>
        <taxon>Rhizaria</taxon>
        <taxon>Endomyxa</taxon>
        <taxon>Phytomyxea</taxon>
        <taxon>Plasmodiophorida</taxon>
        <taxon>Plasmodiophoridae</taxon>
        <taxon>Plasmodiophora</taxon>
    </lineage>
</organism>
<dbReference type="EMBL" id="CDSF01000018">
    <property type="protein sequence ID" value="CEO95389.1"/>
    <property type="molecule type" value="Genomic_DNA"/>
</dbReference>